<accession>A0A2R7Y4T8</accession>
<sequence>MKVIAEDIIAELTERYKERVKEEMPIGVLMASREFLVNGRALLYYIHGVGYGEAMDFLCTGHGGPYATSLAKFLLKKDLDVFENAKRVAFIISWVAEDVDVTVGGDPDVIIIRDSNTPTTEPIEQLNEDTIKDMKTKAREIKERLANIIFGST</sequence>
<proteinExistence type="predicted"/>
<protein>
    <submittedName>
        <fullName evidence="1">Uncharacterized protein</fullName>
    </submittedName>
</protein>
<dbReference type="InterPro" id="IPR029055">
    <property type="entry name" value="Ntn_hydrolases_N"/>
</dbReference>
<dbReference type="Proteomes" id="UP000244093">
    <property type="component" value="Unassembled WGS sequence"/>
</dbReference>
<evidence type="ECO:0000313" key="2">
    <source>
        <dbReference type="Proteomes" id="UP000244093"/>
    </source>
</evidence>
<dbReference type="AlphaFoldDB" id="A0A2R7Y4T8"/>
<organism evidence="1 2">
    <name type="scientific">Zestosphaera tikiterensis</name>
    <dbReference type="NCBI Taxonomy" id="1973259"/>
    <lineage>
        <taxon>Archaea</taxon>
        <taxon>Thermoproteota</taxon>
        <taxon>Thermoprotei</taxon>
        <taxon>Desulfurococcales</taxon>
        <taxon>Desulfurococcaceae</taxon>
        <taxon>Zestosphaera</taxon>
    </lineage>
</organism>
<gene>
    <name evidence="1" type="ORF">B7O98_08640</name>
</gene>
<evidence type="ECO:0000313" key="1">
    <source>
        <dbReference type="EMBL" id="PUA31852.1"/>
    </source>
</evidence>
<dbReference type="EMBL" id="NBVN01000006">
    <property type="protein sequence ID" value="PUA31852.1"/>
    <property type="molecule type" value="Genomic_DNA"/>
</dbReference>
<name>A0A2R7Y4T8_9CREN</name>
<comment type="caution">
    <text evidence="1">The sequence shown here is derived from an EMBL/GenBank/DDBJ whole genome shotgun (WGS) entry which is preliminary data.</text>
</comment>
<dbReference type="Gene3D" id="3.60.20.10">
    <property type="entry name" value="Glutamine Phosphoribosylpyrophosphate, subunit 1, domain 1"/>
    <property type="match status" value="1"/>
</dbReference>
<reference evidence="1 2" key="1">
    <citation type="journal article" date="2018" name="Syst. Appl. Microbiol.">
        <title>A new symbiotic nanoarchaeote (Candidatus Nanoclepta minutus) and its host (Zestosphaera tikiterensis gen. nov., sp. nov.) from a New Zealand hot spring.</title>
        <authorList>
            <person name="St John E."/>
            <person name="Liu Y."/>
            <person name="Podar M."/>
            <person name="Stott M.B."/>
            <person name="Meneghin J."/>
            <person name="Chen Z."/>
            <person name="Lagutin K."/>
            <person name="Mitchell K."/>
            <person name="Reysenbach A.L."/>
        </authorList>
    </citation>
    <scope>NUCLEOTIDE SEQUENCE [LARGE SCALE GENOMIC DNA]</scope>
    <source>
        <strain evidence="1">NZ3</strain>
    </source>
</reference>
<dbReference type="SUPFAM" id="SSF56235">
    <property type="entry name" value="N-terminal nucleophile aminohydrolases (Ntn hydrolases)"/>
    <property type="match status" value="1"/>
</dbReference>